<organism evidence="3 4">
    <name type="scientific">Xylanimonas ulmi</name>
    <dbReference type="NCBI Taxonomy" id="228973"/>
    <lineage>
        <taxon>Bacteria</taxon>
        <taxon>Bacillati</taxon>
        <taxon>Actinomycetota</taxon>
        <taxon>Actinomycetes</taxon>
        <taxon>Micrococcales</taxon>
        <taxon>Promicromonosporaceae</taxon>
        <taxon>Xylanimonas</taxon>
    </lineage>
</organism>
<keyword evidence="2" id="KW-0812">Transmembrane</keyword>
<dbReference type="RefSeq" id="WP_130415820.1">
    <property type="nucleotide sequence ID" value="NZ_SGWX01000001.1"/>
</dbReference>
<dbReference type="NCBIfam" id="NF009314">
    <property type="entry name" value="PRK12674.1-2"/>
    <property type="match status" value="1"/>
</dbReference>
<dbReference type="NCBIfam" id="TIGR01300">
    <property type="entry name" value="CPA3_mnhG_phaG"/>
    <property type="match status" value="1"/>
</dbReference>
<proteinExistence type="inferred from homology"/>
<name>A0A4Q7M5S7_9MICO</name>
<dbReference type="Proteomes" id="UP000293852">
    <property type="component" value="Unassembled WGS sequence"/>
</dbReference>
<protein>
    <submittedName>
        <fullName evidence="3">Multisubunit sodium/proton antiporter MrpG subunit</fullName>
    </submittedName>
</protein>
<accession>A0A4Q7M5S7</accession>
<evidence type="ECO:0000256" key="2">
    <source>
        <dbReference type="SAM" id="Phobius"/>
    </source>
</evidence>
<comment type="caution">
    <text evidence="3">The sequence shown here is derived from an EMBL/GenBank/DDBJ whole genome shotgun (WGS) entry which is preliminary data.</text>
</comment>
<keyword evidence="4" id="KW-1185">Reference proteome</keyword>
<dbReference type="Pfam" id="PF03334">
    <property type="entry name" value="PhaG_MnhG_YufB"/>
    <property type="match status" value="1"/>
</dbReference>
<keyword evidence="2" id="KW-0472">Membrane</keyword>
<sequence>MTHVEPGFWTALADIAAAVCLLLGAFLTFSAGVGVLRFANLLARMHAVTKPQVLGLILLLTAVALRLRSATALTLLALVVVFQLLTSPVAAHMVGRAGFRTGKVRSQDLEVDDLSRPLGRYREPSRASNDSLTDKP</sequence>
<evidence type="ECO:0000256" key="1">
    <source>
        <dbReference type="ARBA" id="ARBA00008404"/>
    </source>
</evidence>
<dbReference type="GO" id="GO:0015385">
    <property type="term" value="F:sodium:proton antiporter activity"/>
    <property type="evidence" value="ECO:0007669"/>
    <property type="project" value="TreeGrafter"/>
</dbReference>
<dbReference type="OrthoDB" id="3214257at2"/>
<keyword evidence="2" id="KW-1133">Transmembrane helix</keyword>
<feature type="transmembrane region" description="Helical" evidence="2">
    <location>
        <begin position="73"/>
        <end position="95"/>
    </location>
</feature>
<comment type="similarity">
    <text evidence="1">Belongs to the CPA3 antiporters (TC 2.A.63) subunit G family.</text>
</comment>
<feature type="transmembrane region" description="Helical" evidence="2">
    <location>
        <begin position="15"/>
        <end position="39"/>
    </location>
</feature>
<dbReference type="PANTHER" id="PTHR34703:SF1">
    <property type="entry name" value="ANTIPORTER SUBUNIT MNHG2-RELATED"/>
    <property type="match status" value="1"/>
</dbReference>
<reference evidence="3 4" key="1">
    <citation type="submission" date="2019-02" db="EMBL/GenBank/DDBJ databases">
        <title>Sequencing the genomes of 1000 actinobacteria strains.</title>
        <authorList>
            <person name="Klenk H.-P."/>
        </authorList>
    </citation>
    <scope>NUCLEOTIDE SEQUENCE [LARGE SCALE GENOMIC DNA]</scope>
    <source>
        <strain evidence="3 4">DSM 16932</strain>
    </source>
</reference>
<dbReference type="EMBL" id="SGWX01000001">
    <property type="protein sequence ID" value="RZS62403.1"/>
    <property type="molecule type" value="Genomic_DNA"/>
</dbReference>
<evidence type="ECO:0000313" key="3">
    <source>
        <dbReference type="EMBL" id="RZS62403.1"/>
    </source>
</evidence>
<dbReference type="PANTHER" id="PTHR34703">
    <property type="entry name" value="ANTIPORTER SUBUNIT MNHG2-RELATED"/>
    <property type="match status" value="1"/>
</dbReference>
<dbReference type="InterPro" id="IPR005133">
    <property type="entry name" value="PhaG_MnhG_YufB"/>
</dbReference>
<evidence type="ECO:0000313" key="4">
    <source>
        <dbReference type="Proteomes" id="UP000293852"/>
    </source>
</evidence>
<dbReference type="AlphaFoldDB" id="A0A4Q7M5S7"/>
<gene>
    <name evidence="3" type="ORF">EV386_2735</name>
</gene>